<dbReference type="InterPro" id="IPR035647">
    <property type="entry name" value="EFG_III/V"/>
</dbReference>
<comment type="caution">
    <text evidence="4">The sequence shown here is derived from an EMBL/GenBank/DDBJ whole genome shotgun (WGS) entry which is preliminary data.</text>
</comment>
<dbReference type="Pfam" id="PF01205">
    <property type="entry name" value="Impact_N"/>
    <property type="match status" value="1"/>
</dbReference>
<dbReference type="Gene3D" id="3.30.230.30">
    <property type="entry name" value="Impact, N-terminal domain"/>
    <property type="match status" value="1"/>
</dbReference>
<keyword evidence="5" id="KW-1185">Reference proteome</keyword>
<dbReference type="SUPFAM" id="SSF54980">
    <property type="entry name" value="EF-G C-terminal domain-like"/>
    <property type="match status" value="1"/>
</dbReference>
<evidence type="ECO:0000313" key="4">
    <source>
        <dbReference type="EMBL" id="KRM69470.1"/>
    </source>
</evidence>
<evidence type="ECO:0000259" key="3">
    <source>
        <dbReference type="Pfam" id="PF09186"/>
    </source>
</evidence>
<dbReference type="InterPro" id="IPR015796">
    <property type="entry name" value="Impact_YigZ-like"/>
</dbReference>
<dbReference type="PANTHER" id="PTHR16301">
    <property type="entry name" value="IMPACT-RELATED"/>
    <property type="match status" value="1"/>
</dbReference>
<organism evidence="4 5">
    <name type="scientific">Apilactobacillus ozensis DSM 23829 = JCM 17196</name>
    <dbReference type="NCBI Taxonomy" id="1423781"/>
    <lineage>
        <taxon>Bacteria</taxon>
        <taxon>Bacillati</taxon>
        <taxon>Bacillota</taxon>
        <taxon>Bacilli</taxon>
        <taxon>Lactobacillales</taxon>
        <taxon>Lactobacillaceae</taxon>
        <taxon>Apilactobacillus</taxon>
    </lineage>
</organism>
<dbReference type="Proteomes" id="UP000052012">
    <property type="component" value="Unassembled WGS sequence"/>
</dbReference>
<sequence length="213" mass="24120">MTNKYLTIKQNGEHEIIIKKSQFICNIARIKDEDEANNFINTIKEKHKKATHNCYAYILGKDDHIQRASDNGEPTGTAGVPILEAMKLNEIHNVVAVVTRYFGGIKLGAGGLIRAYSNATSSTIEKIGIVNKILQTKIDIVVDYNLFDKLNYHLTENNVNIIETKYTSQVMVSVSVNKESIKEFQKKIINLLSDKVSFNIGDDQYFEVDYKKD</sequence>
<dbReference type="InterPro" id="IPR020569">
    <property type="entry name" value="UPF0029_Impact_CS"/>
</dbReference>
<dbReference type="InterPro" id="IPR015269">
    <property type="entry name" value="UPF0029_Impact_C"/>
</dbReference>
<dbReference type="PROSITE" id="PS00910">
    <property type="entry name" value="UPF0029"/>
    <property type="match status" value="1"/>
</dbReference>
<evidence type="ECO:0000259" key="2">
    <source>
        <dbReference type="Pfam" id="PF01205"/>
    </source>
</evidence>
<feature type="domain" description="Impact N-terminal" evidence="2">
    <location>
        <begin position="19"/>
        <end position="123"/>
    </location>
</feature>
<protein>
    <recommendedName>
        <fullName evidence="6">YigZ family protein</fullName>
    </recommendedName>
</protein>
<name>A0A0R2AQJ1_9LACO</name>
<dbReference type="InterPro" id="IPR001498">
    <property type="entry name" value="Impact_N"/>
</dbReference>
<dbReference type="GO" id="GO:0006446">
    <property type="term" value="P:regulation of translational initiation"/>
    <property type="evidence" value="ECO:0007669"/>
    <property type="project" value="TreeGrafter"/>
</dbReference>
<dbReference type="Gene3D" id="3.30.70.240">
    <property type="match status" value="1"/>
</dbReference>
<evidence type="ECO:0000256" key="1">
    <source>
        <dbReference type="ARBA" id="ARBA00007665"/>
    </source>
</evidence>
<dbReference type="PANTHER" id="PTHR16301:SF20">
    <property type="entry name" value="IMPACT FAMILY MEMBER YIGZ"/>
    <property type="match status" value="1"/>
</dbReference>
<evidence type="ECO:0008006" key="6">
    <source>
        <dbReference type="Google" id="ProtNLM"/>
    </source>
</evidence>
<accession>A0A0R2AQJ1</accession>
<proteinExistence type="inferred from homology"/>
<dbReference type="NCBIfam" id="TIGR00257">
    <property type="entry name" value="IMPACT_YIGZ"/>
    <property type="match status" value="1"/>
</dbReference>
<dbReference type="GO" id="GO:0005737">
    <property type="term" value="C:cytoplasm"/>
    <property type="evidence" value="ECO:0007669"/>
    <property type="project" value="TreeGrafter"/>
</dbReference>
<reference evidence="4 5" key="1">
    <citation type="journal article" date="2015" name="Genome Announc.">
        <title>Expanding the biotechnology potential of lactobacilli through comparative genomics of 213 strains and associated genera.</title>
        <authorList>
            <person name="Sun Z."/>
            <person name="Harris H.M."/>
            <person name="McCann A."/>
            <person name="Guo C."/>
            <person name="Argimon S."/>
            <person name="Zhang W."/>
            <person name="Yang X."/>
            <person name="Jeffery I.B."/>
            <person name="Cooney J.C."/>
            <person name="Kagawa T.F."/>
            <person name="Liu W."/>
            <person name="Song Y."/>
            <person name="Salvetti E."/>
            <person name="Wrobel A."/>
            <person name="Rasinkangas P."/>
            <person name="Parkhill J."/>
            <person name="Rea M.C."/>
            <person name="O'Sullivan O."/>
            <person name="Ritari J."/>
            <person name="Douillard F.P."/>
            <person name="Paul Ross R."/>
            <person name="Yang R."/>
            <person name="Briner A.E."/>
            <person name="Felis G.E."/>
            <person name="de Vos W.M."/>
            <person name="Barrangou R."/>
            <person name="Klaenhammer T.R."/>
            <person name="Caufield P.W."/>
            <person name="Cui Y."/>
            <person name="Zhang H."/>
            <person name="O'Toole P.W."/>
        </authorList>
    </citation>
    <scope>NUCLEOTIDE SEQUENCE [LARGE SCALE GENOMIC DNA]</scope>
    <source>
        <strain evidence="4 5">DSM 23829</strain>
    </source>
</reference>
<gene>
    <name evidence="4" type="ORF">FD06_GL001140</name>
</gene>
<dbReference type="AlphaFoldDB" id="A0A0R2AQJ1"/>
<evidence type="ECO:0000313" key="5">
    <source>
        <dbReference type="Proteomes" id="UP000052012"/>
    </source>
</evidence>
<dbReference type="InterPro" id="IPR023582">
    <property type="entry name" value="Impact"/>
</dbReference>
<dbReference type="SUPFAM" id="SSF54211">
    <property type="entry name" value="Ribosomal protein S5 domain 2-like"/>
    <property type="match status" value="1"/>
</dbReference>
<dbReference type="RefSeq" id="WP_056965705.1">
    <property type="nucleotide sequence ID" value="NZ_AYYQ01000004.1"/>
</dbReference>
<dbReference type="EMBL" id="AYYQ01000004">
    <property type="protein sequence ID" value="KRM69470.1"/>
    <property type="molecule type" value="Genomic_DNA"/>
</dbReference>
<dbReference type="PATRIC" id="fig|1423781.4.peg.1181"/>
<feature type="domain" description="UPF0029" evidence="3">
    <location>
        <begin position="140"/>
        <end position="194"/>
    </location>
</feature>
<dbReference type="Pfam" id="PF09186">
    <property type="entry name" value="DUF1949"/>
    <property type="match status" value="1"/>
</dbReference>
<dbReference type="InterPro" id="IPR036956">
    <property type="entry name" value="Impact_N_sf"/>
</dbReference>
<dbReference type="OrthoDB" id="9813771at2"/>
<comment type="similarity">
    <text evidence="1">Belongs to the IMPACT family.</text>
</comment>
<dbReference type="InterPro" id="IPR020568">
    <property type="entry name" value="Ribosomal_Su5_D2-typ_SF"/>
</dbReference>
<dbReference type="STRING" id="1423781.FD06_GL001140"/>